<dbReference type="EC" id="6.1.1.1" evidence="11"/>
<organism evidence="14 15">
    <name type="scientific">Macrococcoides goetzii</name>
    <dbReference type="NCBI Taxonomy" id="1891097"/>
    <lineage>
        <taxon>Bacteria</taxon>
        <taxon>Bacillati</taxon>
        <taxon>Bacillota</taxon>
        <taxon>Bacilli</taxon>
        <taxon>Bacillales</taxon>
        <taxon>Staphylococcaceae</taxon>
        <taxon>Macrococcoides</taxon>
    </lineage>
</organism>
<gene>
    <name evidence="11" type="primary">tyrS</name>
    <name evidence="14" type="ORF">BFS35_003045</name>
</gene>
<comment type="similarity">
    <text evidence="11">Belongs to the class-I aminoacyl-tRNA synthetase family. TyrS type 2 subfamily.</text>
</comment>
<protein>
    <recommendedName>
        <fullName evidence="11">Tyrosine--tRNA ligase</fullName>
        <ecNumber evidence="11">6.1.1.1</ecNumber>
    </recommendedName>
    <alternativeName>
        <fullName evidence="11">Tyrosyl-tRNA synthetase</fullName>
        <shortName evidence="11">TyrRS</shortName>
    </alternativeName>
</protein>
<comment type="catalytic activity">
    <reaction evidence="9 11">
        <text>tRNA(Tyr) + L-tyrosine + ATP = L-tyrosyl-tRNA(Tyr) + AMP + diphosphate + H(+)</text>
        <dbReference type="Rhea" id="RHEA:10220"/>
        <dbReference type="Rhea" id="RHEA-COMP:9706"/>
        <dbReference type="Rhea" id="RHEA-COMP:9707"/>
        <dbReference type="ChEBI" id="CHEBI:15378"/>
        <dbReference type="ChEBI" id="CHEBI:30616"/>
        <dbReference type="ChEBI" id="CHEBI:33019"/>
        <dbReference type="ChEBI" id="CHEBI:58315"/>
        <dbReference type="ChEBI" id="CHEBI:78442"/>
        <dbReference type="ChEBI" id="CHEBI:78536"/>
        <dbReference type="ChEBI" id="CHEBI:456215"/>
        <dbReference type="EC" id="6.1.1.1"/>
    </reaction>
</comment>
<dbReference type="HAMAP" id="MF_02007">
    <property type="entry name" value="Tyr_tRNA_synth_type2"/>
    <property type="match status" value="1"/>
</dbReference>
<sequence length="410" mass="47364">MELNFEQQEIYKLQKDTLVNGLIDIVPLESFEKKLKESILNNKPLKIKFGLDPTAPDVHLGHTVVINKLKQFQDFGHQIQIIIGDFTGKIGDPSDRDATRKQLTDEEVIYNAKTYFDQISKIIDKENIEVFYNSKWLKQLDLEEILNIASSITLTRLLERKDFTNRFNNNKPIALHEFFYPLMQGYDSVALECDIEIGGTDQLFNLLMGRHMQGHYKQNEQVVLTLPLLEGLDGIQKMSKSKNNYVGIDESPKDMYGKLMSYPDDLMEKYINLVTHYSIENKKALIENIKQNKIHPKNAKMQIAKHIVTLYHGDKKAEIAEQEFNNVFGRNALPEQIEELELNAGIYNTYEFLTDNLSLFSSKSEARRMISNGGVKINGEKLDETQLKIKLEDEMIVQVGKRKFKKIILK</sequence>
<dbReference type="InterPro" id="IPR014729">
    <property type="entry name" value="Rossmann-like_a/b/a_fold"/>
</dbReference>
<keyword evidence="7 11" id="KW-0648">Protein biosynthesis</keyword>
<proteinExistence type="inferred from homology"/>
<evidence type="ECO:0000256" key="1">
    <source>
        <dbReference type="ARBA" id="ARBA00011738"/>
    </source>
</evidence>
<dbReference type="InterPro" id="IPR001412">
    <property type="entry name" value="aa-tRNA-synth_I_CS"/>
</dbReference>
<evidence type="ECO:0000256" key="9">
    <source>
        <dbReference type="ARBA" id="ARBA00048248"/>
    </source>
</evidence>
<dbReference type="InterPro" id="IPR002305">
    <property type="entry name" value="aa-tRNA-synth_Ic"/>
</dbReference>
<comment type="caution">
    <text evidence="14">The sequence shown here is derived from an EMBL/GenBank/DDBJ whole genome shotgun (WGS) entry which is preliminary data.</text>
</comment>
<dbReference type="AlphaFoldDB" id="A0A2G5NSH1"/>
<reference evidence="14 15" key="1">
    <citation type="journal article" date="2018" name="Front. Microbiol.">
        <title>Description and Comparative Genomics of Macrococcus caseolyticus subsp. hominis subsp. nov., Macrococcus goetzii sp. nov., Macrococcus epidermidis sp. nov., and Macrococcus bohemicus sp. nov., Novel Macrococci From Human Clinical Material With Virulence Potential and Suspected Uptake of Foreign DNA by Natural Transformation.</title>
        <authorList>
            <person name="Maslanova I."/>
            <person name="Wertheimer Z."/>
            <person name="Sedlacek I."/>
            <person name="Svec P."/>
            <person name="Indrakova A."/>
            <person name="Kovarovic V."/>
            <person name="Schumann P."/>
            <person name="Sproer C."/>
            <person name="Kralova S."/>
            <person name="Sedo O."/>
            <person name="Kristofova L."/>
            <person name="Vrbovska V."/>
            <person name="Fuzik T."/>
            <person name="Petras P."/>
            <person name="Zdrahal Z."/>
            <person name="Ruzickova V."/>
            <person name="Doskar J."/>
            <person name="Pantucek R."/>
        </authorList>
    </citation>
    <scope>NUCLEOTIDE SEQUENCE [LARGE SCALE GENOMIC DNA]</scope>
    <source>
        <strain evidence="14 15">CCM 4927</strain>
    </source>
</reference>
<comment type="function">
    <text evidence="11">Catalyzes the attachment of tyrosine to tRNA(Tyr) in a two-step reaction: tyrosine is first activated by ATP to form Tyr-AMP and then transferred to the acceptor end of tRNA(Tyr).</text>
</comment>
<dbReference type="FunFam" id="3.40.50.620:FF:000061">
    <property type="entry name" value="Tyrosine--tRNA ligase"/>
    <property type="match status" value="1"/>
</dbReference>
<dbReference type="PANTHER" id="PTHR11766:SF1">
    <property type="entry name" value="TYROSINE--TRNA LIGASE"/>
    <property type="match status" value="1"/>
</dbReference>
<evidence type="ECO:0000256" key="6">
    <source>
        <dbReference type="ARBA" id="ARBA00022884"/>
    </source>
</evidence>
<dbReference type="PROSITE" id="PS00178">
    <property type="entry name" value="AA_TRNA_LIGASE_I"/>
    <property type="match status" value="1"/>
</dbReference>
<comment type="subcellular location">
    <subcellularLocation>
        <location evidence="11">Cytoplasm</location>
    </subcellularLocation>
</comment>
<dbReference type="GO" id="GO:0004831">
    <property type="term" value="F:tyrosine-tRNA ligase activity"/>
    <property type="evidence" value="ECO:0007669"/>
    <property type="project" value="UniProtKB-UniRule"/>
</dbReference>
<dbReference type="InterPro" id="IPR002307">
    <property type="entry name" value="Tyr-tRNA-ligase"/>
</dbReference>
<feature type="short sequence motif" description="'HIGH' region" evidence="11">
    <location>
        <begin position="53"/>
        <end position="62"/>
    </location>
</feature>
<dbReference type="EMBL" id="MJBI02000001">
    <property type="protein sequence ID" value="RAI82677.1"/>
    <property type="molecule type" value="Genomic_DNA"/>
</dbReference>
<dbReference type="RefSeq" id="WP_099577962.1">
    <property type="nucleotide sequence ID" value="NZ_MJBI02000001.1"/>
</dbReference>
<dbReference type="CDD" id="cd00805">
    <property type="entry name" value="TyrRS_core"/>
    <property type="match status" value="1"/>
</dbReference>
<comment type="catalytic activity">
    <reaction evidence="10">
        <text>tRNA(Ile) + L-isoleucine + ATP = L-isoleucyl-tRNA(Ile) + AMP + diphosphate</text>
        <dbReference type="Rhea" id="RHEA:11060"/>
        <dbReference type="Rhea" id="RHEA-COMP:9666"/>
        <dbReference type="Rhea" id="RHEA-COMP:9695"/>
        <dbReference type="ChEBI" id="CHEBI:30616"/>
        <dbReference type="ChEBI" id="CHEBI:33019"/>
        <dbReference type="ChEBI" id="CHEBI:58045"/>
        <dbReference type="ChEBI" id="CHEBI:78442"/>
        <dbReference type="ChEBI" id="CHEBI:78528"/>
        <dbReference type="ChEBI" id="CHEBI:456215"/>
        <dbReference type="EC" id="6.1.1.5"/>
    </reaction>
</comment>
<dbReference type="PRINTS" id="PR01040">
    <property type="entry name" value="TRNASYNTHTYR"/>
</dbReference>
<evidence type="ECO:0000259" key="13">
    <source>
        <dbReference type="Pfam" id="PF22421"/>
    </source>
</evidence>
<dbReference type="GO" id="GO:0004822">
    <property type="term" value="F:isoleucine-tRNA ligase activity"/>
    <property type="evidence" value="ECO:0007669"/>
    <property type="project" value="UniProtKB-EC"/>
</dbReference>
<keyword evidence="8 11" id="KW-0030">Aminoacyl-tRNA synthetase</keyword>
<evidence type="ECO:0000256" key="2">
    <source>
        <dbReference type="ARBA" id="ARBA00022490"/>
    </source>
</evidence>
<feature type="short sequence motif" description="'KMSKS' region" evidence="11">
    <location>
        <begin position="237"/>
        <end position="241"/>
    </location>
</feature>
<keyword evidence="5 11" id="KW-0067">ATP-binding</keyword>
<evidence type="ECO:0000256" key="3">
    <source>
        <dbReference type="ARBA" id="ARBA00022598"/>
    </source>
</evidence>
<evidence type="ECO:0000256" key="8">
    <source>
        <dbReference type="ARBA" id="ARBA00023146"/>
    </source>
</evidence>
<keyword evidence="2 11" id="KW-0963">Cytoplasm</keyword>
<accession>A0A2G5NSH1</accession>
<evidence type="ECO:0000256" key="12">
    <source>
        <dbReference type="PROSITE-ProRule" id="PRU00182"/>
    </source>
</evidence>
<keyword evidence="3 11" id="KW-0436">Ligase</keyword>
<dbReference type="Gene3D" id="1.10.240.10">
    <property type="entry name" value="Tyrosyl-Transfer RNA Synthetase"/>
    <property type="match status" value="1"/>
</dbReference>
<dbReference type="CDD" id="cd00165">
    <property type="entry name" value="S4"/>
    <property type="match status" value="1"/>
</dbReference>
<dbReference type="PANTHER" id="PTHR11766">
    <property type="entry name" value="TYROSYL-TRNA SYNTHETASE"/>
    <property type="match status" value="1"/>
</dbReference>
<keyword evidence="15" id="KW-1185">Reference proteome</keyword>
<evidence type="ECO:0000256" key="5">
    <source>
        <dbReference type="ARBA" id="ARBA00022840"/>
    </source>
</evidence>
<dbReference type="InterPro" id="IPR036986">
    <property type="entry name" value="S4_RNA-bd_sf"/>
</dbReference>
<evidence type="ECO:0000313" key="15">
    <source>
        <dbReference type="Proteomes" id="UP000229523"/>
    </source>
</evidence>
<evidence type="ECO:0000313" key="14">
    <source>
        <dbReference type="EMBL" id="RAI82677.1"/>
    </source>
</evidence>
<keyword evidence="6 12" id="KW-0694">RNA-binding</keyword>
<dbReference type="GO" id="GO:0005524">
    <property type="term" value="F:ATP binding"/>
    <property type="evidence" value="ECO:0007669"/>
    <property type="project" value="UniProtKB-UniRule"/>
</dbReference>
<dbReference type="GO" id="GO:0005829">
    <property type="term" value="C:cytosol"/>
    <property type="evidence" value="ECO:0007669"/>
    <property type="project" value="TreeGrafter"/>
</dbReference>
<dbReference type="Pfam" id="PF22421">
    <property type="entry name" value="SYY_C-terminal"/>
    <property type="match status" value="1"/>
</dbReference>
<dbReference type="SUPFAM" id="SSF52374">
    <property type="entry name" value="Nucleotidylyl transferase"/>
    <property type="match status" value="1"/>
</dbReference>
<evidence type="ECO:0000256" key="11">
    <source>
        <dbReference type="HAMAP-Rule" id="MF_02007"/>
    </source>
</evidence>
<dbReference type="Pfam" id="PF00579">
    <property type="entry name" value="tRNA-synt_1b"/>
    <property type="match status" value="1"/>
</dbReference>
<name>A0A2G5NSH1_9STAP</name>
<dbReference type="SUPFAM" id="SSF55174">
    <property type="entry name" value="Alpha-L RNA-binding motif"/>
    <property type="match status" value="1"/>
</dbReference>
<dbReference type="PROSITE" id="PS50889">
    <property type="entry name" value="S4"/>
    <property type="match status" value="1"/>
</dbReference>
<evidence type="ECO:0000256" key="4">
    <source>
        <dbReference type="ARBA" id="ARBA00022741"/>
    </source>
</evidence>
<dbReference type="Gene3D" id="3.10.290.10">
    <property type="entry name" value="RNA-binding S4 domain"/>
    <property type="match status" value="1"/>
</dbReference>
<evidence type="ECO:0000256" key="7">
    <source>
        <dbReference type="ARBA" id="ARBA00022917"/>
    </source>
</evidence>
<dbReference type="InterPro" id="IPR054608">
    <property type="entry name" value="SYY-like_C"/>
</dbReference>
<feature type="binding site" evidence="11">
    <location>
        <position position="240"/>
    </location>
    <ligand>
        <name>ATP</name>
        <dbReference type="ChEBI" id="CHEBI:30616"/>
    </ligand>
</feature>
<comment type="subunit">
    <text evidence="1 11">Homodimer.</text>
</comment>
<evidence type="ECO:0000256" key="10">
    <source>
        <dbReference type="ARBA" id="ARBA00048359"/>
    </source>
</evidence>
<dbReference type="Gene3D" id="3.40.50.620">
    <property type="entry name" value="HUPs"/>
    <property type="match status" value="1"/>
</dbReference>
<feature type="domain" description="Tyrosine--tRNA ligase SYY-like C-terminal" evidence="13">
    <location>
        <begin position="336"/>
        <end position="404"/>
    </location>
</feature>
<keyword evidence="4 11" id="KW-0547">Nucleotide-binding</keyword>
<dbReference type="InterPro" id="IPR024108">
    <property type="entry name" value="Tyr-tRNA-ligase_bac_2"/>
</dbReference>
<dbReference type="NCBIfam" id="TIGR00234">
    <property type="entry name" value="tyrS"/>
    <property type="match status" value="1"/>
</dbReference>
<dbReference type="GO" id="GO:0006437">
    <property type="term" value="P:tyrosyl-tRNA aminoacylation"/>
    <property type="evidence" value="ECO:0007669"/>
    <property type="project" value="UniProtKB-UniRule"/>
</dbReference>
<dbReference type="InterPro" id="IPR024088">
    <property type="entry name" value="Tyr-tRNA-ligase_bac-type"/>
</dbReference>
<dbReference type="Proteomes" id="UP000229523">
    <property type="component" value="Unassembled WGS sequence"/>
</dbReference>
<dbReference type="GO" id="GO:0003723">
    <property type="term" value="F:RNA binding"/>
    <property type="evidence" value="ECO:0007669"/>
    <property type="project" value="UniProtKB-KW"/>
</dbReference>